<name>A0A381NWF1_9ZZZZ</name>
<dbReference type="AlphaFoldDB" id="A0A381NWF1"/>
<protein>
    <submittedName>
        <fullName evidence="2">Uncharacterized protein</fullName>
    </submittedName>
</protein>
<evidence type="ECO:0000313" key="2">
    <source>
        <dbReference type="EMBL" id="SUZ58777.1"/>
    </source>
</evidence>
<gene>
    <name evidence="2" type="ORF">METZ01_LOCUS11631</name>
</gene>
<evidence type="ECO:0000256" key="1">
    <source>
        <dbReference type="SAM" id="Phobius"/>
    </source>
</evidence>
<organism evidence="2">
    <name type="scientific">marine metagenome</name>
    <dbReference type="NCBI Taxonomy" id="408172"/>
    <lineage>
        <taxon>unclassified sequences</taxon>
        <taxon>metagenomes</taxon>
        <taxon>ecological metagenomes</taxon>
    </lineage>
</organism>
<feature type="transmembrane region" description="Helical" evidence="1">
    <location>
        <begin position="25"/>
        <end position="46"/>
    </location>
</feature>
<keyword evidence="1" id="KW-0812">Transmembrane</keyword>
<accession>A0A381NWF1</accession>
<dbReference type="EMBL" id="UINC01000641">
    <property type="protein sequence ID" value="SUZ58777.1"/>
    <property type="molecule type" value="Genomic_DNA"/>
</dbReference>
<keyword evidence="1" id="KW-1133">Transmembrane helix</keyword>
<proteinExistence type="predicted"/>
<sequence length="76" mass="8703">MIECLSNYFNTFLTESLLVLGFTEVAVEALVQGGLIILVLLLIWIAHRISHRPLKRLIENKMVASKDWIEMPKYGC</sequence>
<keyword evidence="1" id="KW-0472">Membrane</keyword>
<reference evidence="2" key="1">
    <citation type="submission" date="2018-05" db="EMBL/GenBank/DDBJ databases">
        <authorList>
            <person name="Lanie J.A."/>
            <person name="Ng W.-L."/>
            <person name="Kazmierczak K.M."/>
            <person name="Andrzejewski T.M."/>
            <person name="Davidsen T.M."/>
            <person name="Wayne K.J."/>
            <person name="Tettelin H."/>
            <person name="Glass J.I."/>
            <person name="Rusch D."/>
            <person name="Podicherti R."/>
            <person name="Tsui H.-C.T."/>
            <person name="Winkler M.E."/>
        </authorList>
    </citation>
    <scope>NUCLEOTIDE SEQUENCE</scope>
</reference>